<dbReference type="STRING" id="7370.A0A1I8MMH9"/>
<feature type="signal peptide" evidence="3">
    <location>
        <begin position="1"/>
        <end position="19"/>
    </location>
</feature>
<dbReference type="PRINTS" id="PR00947">
    <property type="entry name" value="CUTICLE"/>
</dbReference>
<dbReference type="PANTHER" id="PTHR10380:SF218">
    <property type="entry name" value="ADULT CUTICLE PROTEIN 65AA-RELATED"/>
    <property type="match status" value="1"/>
</dbReference>
<gene>
    <name evidence="4" type="primary">101897706</name>
    <name evidence="6" type="synonym">LOC101897706</name>
</gene>
<evidence type="ECO:0000313" key="5">
    <source>
        <dbReference type="Proteomes" id="UP001652621"/>
    </source>
</evidence>
<evidence type="ECO:0000313" key="6">
    <source>
        <dbReference type="RefSeq" id="XP_058975568.1"/>
    </source>
</evidence>
<feature type="chain" id="PRO_5044560567" evidence="3">
    <location>
        <begin position="20"/>
        <end position="106"/>
    </location>
</feature>
<dbReference type="VEuPathDB" id="VectorBase:MDOA006502"/>
<reference evidence="4" key="1">
    <citation type="submission" date="2020-05" db="UniProtKB">
        <authorList>
            <consortium name="EnsemblMetazoa"/>
        </authorList>
    </citation>
    <scope>IDENTIFICATION</scope>
    <source>
        <strain evidence="4">Aabys</strain>
    </source>
</reference>
<dbReference type="EnsemblMetazoa" id="MDOA006502-RA">
    <property type="protein sequence ID" value="MDOA006502-PA"/>
    <property type="gene ID" value="MDOA006502"/>
</dbReference>
<evidence type="ECO:0000256" key="3">
    <source>
        <dbReference type="SAM" id="SignalP"/>
    </source>
</evidence>
<dbReference type="PROSITE" id="PS00233">
    <property type="entry name" value="CHIT_BIND_RR_1"/>
    <property type="match status" value="1"/>
</dbReference>
<dbReference type="RefSeq" id="XP_058975568.1">
    <property type="nucleotide sequence ID" value="XM_059119585.1"/>
</dbReference>
<evidence type="ECO:0000256" key="2">
    <source>
        <dbReference type="PROSITE-ProRule" id="PRU00497"/>
    </source>
</evidence>
<name>A0A1I8MMH9_MUSDO</name>
<keyword evidence="1 2" id="KW-0193">Cuticle</keyword>
<dbReference type="VEuPathDB" id="VectorBase:MDOMA2_005557"/>
<dbReference type="Proteomes" id="UP001652621">
    <property type="component" value="Unplaced"/>
</dbReference>
<keyword evidence="5" id="KW-1185">Reference proteome</keyword>
<dbReference type="Pfam" id="PF00379">
    <property type="entry name" value="Chitin_bind_4"/>
    <property type="match status" value="1"/>
</dbReference>
<protein>
    <submittedName>
        <fullName evidence="6">Endocuticle structural glycoprotein SgAbd-5</fullName>
    </submittedName>
</protein>
<proteinExistence type="predicted"/>
<dbReference type="InterPro" id="IPR050468">
    <property type="entry name" value="Cuticle_Struct_Prot"/>
</dbReference>
<evidence type="ECO:0000313" key="4">
    <source>
        <dbReference type="EnsemblMetazoa" id="MDOA006502-PA"/>
    </source>
</evidence>
<reference evidence="6" key="2">
    <citation type="submission" date="2025-05" db="UniProtKB">
        <authorList>
            <consortium name="RefSeq"/>
        </authorList>
    </citation>
    <scope>IDENTIFICATION</scope>
    <source>
        <strain evidence="6">Aabys</strain>
        <tissue evidence="6">Whole body</tissue>
    </source>
</reference>
<dbReference type="PROSITE" id="PS51155">
    <property type="entry name" value="CHIT_BIND_RR_2"/>
    <property type="match status" value="1"/>
</dbReference>
<dbReference type="GO" id="GO:0062129">
    <property type="term" value="C:chitin-based extracellular matrix"/>
    <property type="evidence" value="ECO:0007669"/>
    <property type="project" value="TreeGrafter"/>
</dbReference>
<dbReference type="InterPro" id="IPR000618">
    <property type="entry name" value="Insect_cuticle"/>
</dbReference>
<dbReference type="eggNOG" id="ENOG502ST8A">
    <property type="taxonomic scope" value="Eukaryota"/>
</dbReference>
<evidence type="ECO:0000256" key="1">
    <source>
        <dbReference type="ARBA" id="ARBA00022460"/>
    </source>
</evidence>
<accession>A0A1I8MMH9</accession>
<keyword evidence="3" id="KW-0732">Signal</keyword>
<organism evidence="4">
    <name type="scientific">Musca domestica</name>
    <name type="common">House fly</name>
    <dbReference type="NCBI Taxonomy" id="7370"/>
    <lineage>
        <taxon>Eukaryota</taxon>
        <taxon>Metazoa</taxon>
        <taxon>Ecdysozoa</taxon>
        <taxon>Arthropoda</taxon>
        <taxon>Hexapoda</taxon>
        <taxon>Insecta</taxon>
        <taxon>Pterygota</taxon>
        <taxon>Neoptera</taxon>
        <taxon>Endopterygota</taxon>
        <taxon>Diptera</taxon>
        <taxon>Brachycera</taxon>
        <taxon>Muscomorpha</taxon>
        <taxon>Muscoidea</taxon>
        <taxon>Muscidae</taxon>
        <taxon>Musca</taxon>
    </lineage>
</organism>
<dbReference type="AlphaFoldDB" id="A0A1I8MMH9"/>
<sequence>MKLMLVFGIFCIVLACSWAAPQGGKDVEIVELTNENIGIDGYKFSYTLSDGTTRTEEGTVINAGTENESLSVKGSVSWVAPDGQTYTVNFVADENGFQPEGAHIPK</sequence>
<dbReference type="InterPro" id="IPR031311">
    <property type="entry name" value="CHIT_BIND_RR_consensus"/>
</dbReference>
<dbReference type="OrthoDB" id="7255276at2759"/>
<dbReference type="PANTHER" id="PTHR10380">
    <property type="entry name" value="CUTICLE PROTEIN"/>
    <property type="match status" value="1"/>
</dbReference>
<dbReference type="PROSITE" id="PS51257">
    <property type="entry name" value="PROKAR_LIPOPROTEIN"/>
    <property type="match status" value="1"/>
</dbReference>
<dbReference type="GO" id="GO:0008010">
    <property type="term" value="F:structural constituent of chitin-based larval cuticle"/>
    <property type="evidence" value="ECO:0007669"/>
    <property type="project" value="TreeGrafter"/>
</dbReference>